<feature type="compositionally biased region" description="Basic and acidic residues" evidence="4">
    <location>
        <begin position="77"/>
        <end position="88"/>
    </location>
</feature>
<comment type="caution">
    <text evidence="5">The sequence shown here is derived from an EMBL/GenBank/DDBJ whole genome shotgun (WGS) entry which is preliminary data.</text>
</comment>
<feature type="region of interest" description="Disordered" evidence="4">
    <location>
        <begin position="284"/>
        <end position="307"/>
    </location>
</feature>
<dbReference type="AlphaFoldDB" id="A0A523UV36"/>
<dbReference type="Proteomes" id="UP000315525">
    <property type="component" value="Unassembled WGS sequence"/>
</dbReference>
<dbReference type="InterPro" id="IPR019734">
    <property type="entry name" value="TPR_rpt"/>
</dbReference>
<evidence type="ECO:0000256" key="3">
    <source>
        <dbReference type="PROSITE-ProRule" id="PRU00339"/>
    </source>
</evidence>
<evidence type="ECO:0000313" key="5">
    <source>
        <dbReference type="EMBL" id="TET46179.1"/>
    </source>
</evidence>
<dbReference type="PANTHER" id="PTHR44943">
    <property type="entry name" value="CELLULOSE SYNTHASE OPERON PROTEIN C"/>
    <property type="match status" value="1"/>
</dbReference>
<gene>
    <name evidence="5" type="ORF">E3J62_04870</name>
</gene>
<keyword evidence="2 3" id="KW-0802">TPR repeat</keyword>
<name>A0A523UV36_UNCT6</name>
<sequence length="307" mass="35126">MPAGLPKYIETFNLQFEQMKEALKVAESEKDKEYVKGQIQELYRLIEMHVQSLRRIQRLIKEFAAREKVPSSADSGPEPKPEMDEKSRGELTSFLKSLKISETDLQTLRQRGWEMITAGDWDDALSALTRTVELAPDDVRSLVLLGWAYSGKEMYEKAEEIHAHVLEREPEHAMALVNLGYISLKRCNYRDAIQFLSKVMKQDSDSTALIYAHYYMGLVYMERKMLEDAVGFLKKTVEMAPNLLEAYYNLGLVYERLGESEKAVNIWQDIVAIDPGDKWAQMAGKQLESVGDSNPEPEESKQGEFSP</sequence>
<dbReference type="SUPFAM" id="SSF48452">
    <property type="entry name" value="TPR-like"/>
    <property type="match status" value="1"/>
</dbReference>
<feature type="repeat" description="TPR" evidence="3">
    <location>
        <begin position="244"/>
        <end position="277"/>
    </location>
</feature>
<evidence type="ECO:0000256" key="4">
    <source>
        <dbReference type="SAM" id="MobiDB-lite"/>
    </source>
</evidence>
<dbReference type="Pfam" id="PF13431">
    <property type="entry name" value="TPR_17"/>
    <property type="match status" value="1"/>
</dbReference>
<feature type="repeat" description="TPR" evidence="3">
    <location>
        <begin position="105"/>
        <end position="138"/>
    </location>
</feature>
<dbReference type="PROSITE" id="PS50293">
    <property type="entry name" value="TPR_REGION"/>
    <property type="match status" value="1"/>
</dbReference>
<evidence type="ECO:0000256" key="1">
    <source>
        <dbReference type="ARBA" id="ARBA00022737"/>
    </source>
</evidence>
<dbReference type="EMBL" id="SOJN01000063">
    <property type="protein sequence ID" value="TET46179.1"/>
    <property type="molecule type" value="Genomic_DNA"/>
</dbReference>
<dbReference type="Gene3D" id="1.25.40.10">
    <property type="entry name" value="Tetratricopeptide repeat domain"/>
    <property type="match status" value="1"/>
</dbReference>
<dbReference type="PROSITE" id="PS50005">
    <property type="entry name" value="TPR"/>
    <property type="match status" value="4"/>
</dbReference>
<feature type="repeat" description="TPR" evidence="3">
    <location>
        <begin position="210"/>
        <end position="243"/>
    </location>
</feature>
<feature type="repeat" description="TPR" evidence="3">
    <location>
        <begin position="173"/>
        <end position="206"/>
    </location>
</feature>
<evidence type="ECO:0000256" key="2">
    <source>
        <dbReference type="ARBA" id="ARBA00022803"/>
    </source>
</evidence>
<evidence type="ECO:0000313" key="6">
    <source>
        <dbReference type="Proteomes" id="UP000315525"/>
    </source>
</evidence>
<dbReference type="InterPro" id="IPR011990">
    <property type="entry name" value="TPR-like_helical_dom_sf"/>
</dbReference>
<dbReference type="Pfam" id="PF14559">
    <property type="entry name" value="TPR_19"/>
    <property type="match status" value="1"/>
</dbReference>
<protein>
    <submittedName>
        <fullName evidence="5">Tetratricopeptide repeat protein</fullName>
    </submittedName>
</protein>
<proteinExistence type="predicted"/>
<reference evidence="5 6" key="1">
    <citation type="submission" date="2019-03" db="EMBL/GenBank/DDBJ databases">
        <title>Metabolic potential of uncultured bacteria and archaea associated with petroleum seepage in deep-sea sediments.</title>
        <authorList>
            <person name="Dong X."/>
            <person name="Hubert C."/>
        </authorList>
    </citation>
    <scope>NUCLEOTIDE SEQUENCE [LARGE SCALE GENOMIC DNA]</scope>
    <source>
        <strain evidence="5">E44_bin18</strain>
    </source>
</reference>
<dbReference type="PANTHER" id="PTHR44943:SF8">
    <property type="entry name" value="TPR REPEAT-CONTAINING PROTEIN MJ0263"/>
    <property type="match status" value="1"/>
</dbReference>
<organism evidence="5 6">
    <name type="scientific">candidate division TA06 bacterium</name>
    <dbReference type="NCBI Taxonomy" id="2250710"/>
    <lineage>
        <taxon>Bacteria</taxon>
        <taxon>Bacteria division TA06</taxon>
    </lineage>
</organism>
<dbReference type="SMART" id="SM00028">
    <property type="entry name" value="TPR"/>
    <property type="match status" value="5"/>
</dbReference>
<keyword evidence="1" id="KW-0677">Repeat</keyword>
<feature type="region of interest" description="Disordered" evidence="4">
    <location>
        <begin position="67"/>
        <end position="88"/>
    </location>
</feature>
<dbReference type="InterPro" id="IPR051685">
    <property type="entry name" value="Ycf3/AcsC/BcsC/TPR_MFPF"/>
</dbReference>
<accession>A0A523UV36</accession>
<feature type="compositionally biased region" description="Basic and acidic residues" evidence="4">
    <location>
        <begin position="298"/>
        <end position="307"/>
    </location>
</feature>